<dbReference type="InterPro" id="IPR017948">
    <property type="entry name" value="TGFb_CS"/>
</dbReference>
<dbReference type="GO" id="GO:0005576">
    <property type="term" value="C:extracellular region"/>
    <property type="evidence" value="ECO:0007669"/>
    <property type="project" value="UniProtKB-SubCell"/>
</dbReference>
<accession>A0A803K2U1</accession>
<dbReference type="PROSITE" id="PS51362">
    <property type="entry name" value="TGF_BETA_2"/>
    <property type="match status" value="1"/>
</dbReference>
<evidence type="ECO:0000256" key="6">
    <source>
        <dbReference type="ARBA" id="ARBA00023157"/>
    </source>
</evidence>
<dbReference type="GeneTree" id="ENSGT00940000159802"/>
<dbReference type="InterPro" id="IPR015615">
    <property type="entry name" value="TGF-beta-rel"/>
</dbReference>
<dbReference type="GO" id="GO:0008083">
    <property type="term" value="F:growth factor activity"/>
    <property type="evidence" value="ECO:0007669"/>
    <property type="project" value="UniProtKB-KW"/>
</dbReference>
<protein>
    <submittedName>
        <fullName evidence="10">Growth differentiation factor 2</fullName>
    </submittedName>
</protein>
<dbReference type="GO" id="GO:0001525">
    <property type="term" value="P:angiogenesis"/>
    <property type="evidence" value="ECO:0007669"/>
    <property type="project" value="Ensembl"/>
</dbReference>
<dbReference type="Ensembl" id="ENSXETT00000110525">
    <property type="protein sequence ID" value="ENSXETP00000114601"/>
    <property type="gene ID" value="ENSXETG00000034594"/>
</dbReference>
<evidence type="ECO:0000259" key="9">
    <source>
        <dbReference type="PROSITE" id="PS51362"/>
    </source>
</evidence>
<evidence type="ECO:0000256" key="4">
    <source>
        <dbReference type="ARBA" id="ARBA00022729"/>
    </source>
</evidence>
<dbReference type="AlphaFoldDB" id="A0A803K2U1"/>
<dbReference type="SMART" id="SM00204">
    <property type="entry name" value="TGFB"/>
    <property type="match status" value="1"/>
</dbReference>
<dbReference type="Pfam" id="PF00688">
    <property type="entry name" value="TGFb_propeptide"/>
    <property type="match status" value="1"/>
</dbReference>
<dbReference type="Bgee" id="ENSXETG00000034594">
    <property type="expression patterns" value="Expressed in liver and 3 other cell types or tissues"/>
</dbReference>
<keyword evidence="5 8" id="KW-0339">Growth factor</keyword>
<dbReference type="PANTHER" id="PTHR11848:SF157">
    <property type="entry name" value="GROWTH_DIFFERENTIATION FACTOR 2"/>
    <property type="match status" value="1"/>
</dbReference>
<evidence type="ECO:0000256" key="5">
    <source>
        <dbReference type="ARBA" id="ARBA00023030"/>
    </source>
</evidence>
<keyword evidence="4" id="KW-0732">Signal</keyword>
<dbReference type="PRINTS" id="PR00669">
    <property type="entry name" value="INHIBINA"/>
</dbReference>
<evidence type="ECO:0000256" key="7">
    <source>
        <dbReference type="ARBA" id="ARBA00023180"/>
    </source>
</evidence>
<sequence length="412" mass="47679">MTVEESGVTLKLPPNQCCEVLDIPDSVCSLAPRNHHRHYEEKPEDIMSLFMENTKKEFLWGLNLSGVPSQDKIKKMPPQFMIELYNRFSEDKTLKPVSNIIRSFNAEDILSSSALEDTFQSHIVLFNVSIPQHEELTEAELKMYVSLGKKYHGHLLVYDILYTEPFENLRYPKSLIESKIIERSGWLSINVTRAVKRWITSSRITKKLEIFLGSNKPLNSCLRLQDNRRGVKINSSYPPVLLVFSDDKWSKPQKTKMERKEIIFHEENIGTQTVSKKNTVKYANNGHKNWNFGLGNGKMRVKRSQATNYCRKSSLKVNFKDIGWDSWIISPPEYDAYECKGECYYPLTDNLTPTKHAIIQTLMHFKNPKITRKACCVPTQLEPISIFYIDDKGIPTMKYKYEGMKVAKCGCR</sequence>
<dbReference type="CDD" id="cd19400">
    <property type="entry name" value="TGF_beta_BMP9"/>
    <property type="match status" value="1"/>
</dbReference>
<dbReference type="FunCoup" id="A0A803K2U1">
    <property type="interactions" value="195"/>
</dbReference>
<dbReference type="Gene3D" id="2.10.90.10">
    <property type="entry name" value="Cystine-knot cytokines"/>
    <property type="match status" value="1"/>
</dbReference>
<keyword evidence="3" id="KW-0964">Secreted</keyword>
<keyword evidence="7" id="KW-0325">Glycoprotein</keyword>
<dbReference type="Pfam" id="PF00019">
    <property type="entry name" value="TGF_beta"/>
    <property type="match status" value="1"/>
</dbReference>
<dbReference type="Gene3D" id="2.60.120.970">
    <property type="match status" value="1"/>
</dbReference>
<dbReference type="InterPro" id="IPR001111">
    <property type="entry name" value="TGF-b_propeptide"/>
</dbReference>
<evidence type="ECO:0000256" key="2">
    <source>
        <dbReference type="ARBA" id="ARBA00006656"/>
    </source>
</evidence>
<gene>
    <name evidence="10" type="primary">gdf2</name>
</gene>
<dbReference type="InterPro" id="IPR001839">
    <property type="entry name" value="TGF-b_C"/>
</dbReference>
<dbReference type="InParanoid" id="A0A803K2U1"/>
<evidence type="ECO:0000313" key="10">
    <source>
        <dbReference type="Ensembl" id="ENSXETP00000114601"/>
    </source>
</evidence>
<feature type="domain" description="TGF-beta family profile" evidence="9">
    <location>
        <begin position="300"/>
        <end position="412"/>
    </location>
</feature>
<dbReference type="PROSITE" id="PS00250">
    <property type="entry name" value="TGF_BETA_1"/>
    <property type="match status" value="1"/>
</dbReference>
<evidence type="ECO:0000256" key="8">
    <source>
        <dbReference type="RuleBase" id="RU000354"/>
    </source>
</evidence>
<dbReference type="InterPro" id="IPR029034">
    <property type="entry name" value="Cystine-knot_cytokine"/>
</dbReference>
<dbReference type="SUPFAM" id="SSF57501">
    <property type="entry name" value="Cystine-knot cytokines"/>
    <property type="match status" value="1"/>
</dbReference>
<dbReference type="FunFam" id="2.10.90.10:FF:000001">
    <property type="entry name" value="Bone morphogenetic protein 4"/>
    <property type="match status" value="1"/>
</dbReference>
<name>A0A803K2U1_XENTR</name>
<proteinExistence type="inferred from homology"/>
<evidence type="ECO:0000256" key="3">
    <source>
        <dbReference type="ARBA" id="ARBA00022525"/>
    </source>
</evidence>
<organism evidence="10">
    <name type="scientific">Xenopus tropicalis</name>
    <name type="common">Western clawed frog</name>
    <name type="synonym">Silurana tropicalis</name>
    <dbReference type="NCBI Taxonomy" id="8364"/>
    <lineage>
        <taxon>Eukaryota</taxon>
        <taxon>Metazoa</taxon>
        <taxon>Chordata</taxon>
        <taxon>Craniata</taxon>
        <taxon>Vertebrata</taxon>
        <taxon>Euteleostomi</taxon>
        <taxon>Amphibia</taxon>
        <taxon>Batrachia</taxon>
        <taxon>Anura</taxon>
        <taxon>Pipoidea</taxon>
        <taxon>Pipidae</taxon>
        <taxon>Xenopodinae</taxon>
        <taxon>Xenopus</taxon>
        <taxon>Silurana</taxon>
    </lineage>
</organism>
<evidence type="ECO:0000256" key="1">
    <source>
        <dbReference type="ARBA" id="ARBA00004613"/>
    </source>
</evidence>
<reference evidence="10" key="1">
    <citation type="journal article" date="2010" name="Science">
        <title>The genome of the Western clawed frog Xenopus tropicalis.</title>
        <authorList>
            <person name="Hellsten U."/>
            <person name="Harland R.M."/>
            <person name="Gilchrist M.J."/>
            <person name="Hendrix D."/>
            <person name="Jurka J."/>
            <person name="Kapitonov V."/>
            <person name="Ovcharenko I."/>
            <person name="Putnam N.H."/>
            <person name="Shu S."/>
            <person name="Taher L."/>
            <person name="Blitz I.L."/>
            <person name="Blumberg B."/>
            <person name="Dichmann D.S."/>
            <person name="Dubchak I."/>
            <person name="Amaya E."/>
            <person name="Detter J.C."/>
            <person name="Fletcher R."/>
            <person name="Gerhard D.S."/>
            <person name="Goodstein D."/>
            <person name="Graves T."/>
            <person name="Grigoriev I.V."/>
            <person name="Grimwood J."/>
            <person name="Kawashima T."/>
            <person name="Lindquist E."/>
            <person name="Lucas S.M."/>
            <person name="Mead P.E."/>
            <person name="Mitros T."/>
            <person name="Ogino H."/>
            <person name="Ohta Y."/>
            <person name="Poliakov A.V."/>
            <person name="Pollet N."/>
            <person name="Robert J."/>
            <person name="Salamov A."/>
            <person name="Sater A.K."/>
            <person name="Schmutz J."/>
            <person name="Terry A."/>
            <person name="Vize P.D."/>
            <person name="Warren W.C."/>
            <person name="Wells D."/>
            <person name="Wills A."/>
            <person name="Wilson R.K."/>
            <person name="Zimmerman L.B."/>
            <person name="Zorn A.M."/>
            <person name="Grainger R."/>
            <person name="Grammer T."/>
            <person name="Khokha M.K."/>
            <person name="Richardson P.M."/>
            <person name="Rokhsar D.S."/>
        </authorList>
    </citation>
    <scope>NUCLEOTIDE SEQUENCE [LARGE SCALE GENOMIC DNA]</scope>
    <source>
        <strain evidence="10">Nigerian</strain>
    </source>
</reference>
<reference evidence="10" key="2">
    <citation type="submission" date="2021-03" db="UniProtKB">
        <authorList>
            <consortium name="Ensembl"/>
        </authorList>
    </citation>
    <scope>IDENTIFICATION</scope>
</reference>
<comment type="subcellular location">
    <subcellularLocation>
        <location evidence="1">Secreted</location>
    </subcellularLocation>
</comment>
<comment type="similarity">
    <text evidence="2 8">Belongs to the TGF-beta family.</text>
</comment>
<dbReference type="PANTHER" id="PTHR11848">
    <property type="entry name" value="TGF-BETA FAMILY"/>
    <property type="match status" value="1"/>
</dbReference>
<keyword evidence="6" id="KW-1015">Disulfide bond</keyword>